<organism evidence="1 2">
    <name type="scientific">Setaria viridis</name>
    <name type="common">Green bristlegrass</name>
    <name type="synonym">Setaria italica subsp. viridis</name>
    <dbReference type="NCBI Taxonomy" id="4556"/>
    <lineage>
        <taxon>Eukaryota</taxon>
        <taxon>Viridiplantae</taxon>
        <taxon>Streptophyta</taxon>
        <taxon>Embryophyta</taxon>
        <taxon>Tracheophyta</taxon>
        <taxon>Spermatophyta</taxon>
        <taxon>Magnoliopsida</taxon>
        <taxon>Liliopsida</taxon>
        <taxon>Poales</taxon>
        <taxon>Poaceae</taxon>
        <taxon>PACMAD clade</taxon>
        <taxon>Panicoideae</taxon>
        <taxon>Panicodae</taxon>
        <taxon>Paniceae</taxon>
        <taxon>Cenchrinae</taxon>
        <taxon>Setaria</taxon>
    </lineage>
</organism>
<accession>A0A4U6W1L6</accession>
<dbReference type="AlphaFoldDB" id="A0A4U6W1L6"/>
<dbReference type="EMBL" id="CM016553">
    <property type="protein sequence ID" value="TKW36320.1"/>
    <property type="molecule type" value="Genomic_DNA"/>
</dbReference>
<name>A0A4U6W1L6_SETVI</name>
<sequence length="52" mass="5928">MREEESGKEDMDGGVFLLGIGSNRSGMHCEFGAKWKSEKPNAENWQSHRFLL</sequence>
<protein>
    <submittedName>
        <fullName evidence="1">Uncharacterized protein</fullName>
    </submittedName>
</protein>
<gene>
    <name evidence="1" type="ORF">SEVIR_2G433150v2</name>
</gene>
<proteinExistence type="predicted"/>
<dbReference type="Proteomes" id="UP000298652">
    <property type="component" value="Chromosome 2"/>
</dbReference>
<dbReference type="Gramene" id="TKW36320">
    <property type="protein sequence ID" value="TKW36320"/>
    <property type="gene ID" value="SEVIR_2G433150v2"/>
</dbReference>
<evidence type="ECO:0000313" key="2">
    <source>
        <dbReference type="Proteomes" id="UP000298652"/>
    </source>
</evidence>
<keyword evidence="2" id="KW-1185">Reference proteome</keyword>
<reference evidence="1" key="1">
    <citation type="submission" date="2019-03" db="EMBL/GenBank/DDBJ databases">
        <title>WGS assembly of Setaria viridis.</title>
        <authorList>
            <person name="Huang P."/>
            <person name="Jenkins J."/>
            <person name="Grimwood J."/>
            <person name="Barry K."/>
            <person name="Healey A."/>
            <person name="Mamidi S."/>
            <person name="Sreedasyam A."/>
            <person name="Shu S."/>
            <person name="Feldman M."/>
            <person name="Wu J."/>
            <person name="Yu Y."/>
            <person name="Chen C."/>
            <person name="Johnson J."/>
            <person name="Rokhsar D."/>
            <person name="Baxter I."/>
            <person name="Schmutz J."/>
            <person name="Brutnell T."/>
            <person name="Kellogg E."/>
        </authorList>
    </citation>
    <scope>NUCLEOTIDE SEQUENCE [LARGE SCALE GENOMIC DNA]</scope>
</reference>
<evidence type="ECO:0000313" key="1">
    <source>
        <dbReference type="EMBL" id="TKW36320.1"/>
    </source>
</evidence>